<protein>
    <submittedName>
        <fullName evidence="4">N-acetyltransferase</fullName>
    </submittedName>
</protein>
<comment type="caution">
    <text evidence="4">The sequence shown here is derived from an EMBL/GenBank/DDBJ whole genome shotgun (WGS) entry which is preliminary data.</text>
</comment>
<proteinExistence type="predicted"/>
<dbReference type="PANTHER" id="PTHR43877:SF5">
    <property type="entry name" value="BLL8307 PROTEIN"/>
    <property type="match status" value="1"/>
</dbReference>
<reference evidence="5" key="1">
    <citation type="journal article" date="2019" name="Int. J. Syst. Evol. Microbiol.">
        <title>The Global Catalogue of Microorganisms (GCM) 10K type strain sequencing project: providing services to taxonomists for standard genome sequencing and annotation.</title>
        <authorList>
            <consortium name="The Broad Institute Genomics Platform"/>
            <consortium name="The Broad Institute Genome Sequencing Center for Infectious Disease"/>
            <person name="Wu L."/>
            <person name="Ma J."/>
        </authorList>
    </citation>
    <scope>NUCLEOTIDE SEQUENCE [LARGE SCALE GENOMIC DNA]</scope>
    <source>
        <strain evidence="5">NBRC 103166</strain>
    </source>
</reference>
<dbReference type="InterPro" id="IPR000182">
    <property type="entry name" value="GNAT_dom"/>
</dbReference>
<keyword evidence="2" id="KW-0012">Acyltransferase</keyword>
<sequence>MYTIKLDDLCGEQIITLLEEHLADMQATSPPESKHALDLSGLKSASVKFWTIWDSEILAGCGAYQQLDAAHAEIKSMRTATAYKGKGVASRLLKHLIEDAKLSGYQKISLETGSMDYFKPAHALYKKHGFVFCSPFADYVEDVNSQFMTLNLP</sequence>
<dbReference type="RefSeq" id="WP_284204486.1">
    <property type="nucleotide sequence ID" value="NZ_BSPQ01000013.1"/>
</dbReference>
<dbReference type="InterPro" id="IPR050832">
    <property type="entry name" value="Bact_Acetyltransf"/>
</dbReference>
<dbReference type="SUPFAM" id="SSF55729">
    <property type="entry name" value="Acyl-CoA N-acyltransferases (Nat)"/>
    <property type="match status" value="1"/>
</dbReference>
<name>A0ABQ6E2D6_9GAMM</name>
<dbReference type="PANTHER" id="PTHR43877">
    <property type="entry name" value="AMINOALKYLPHOSPHONATE N-ACETYLTRANSFERASE-RELATED-RELATED"/>
    <property type="match status" value="1"/>
</dbReference>
<gene>
    <name evidence="4" type="primary">ysnE</name>
    <name evidence="4" type="ORF">GCM10007916_24390</name>
</gene>
<evidence type="ECO:0000256" key="2">
    <source>
        <dbReference type="ARBA" id="ARBA00023315"/>
    </source>
</evidence>
<evidence type="ECO:0000313" key="5">
    <source>
        <dbReference type="Proteomes" id="UP001157353"/>
    </source>
</evidence>
<dbReference type="InterPro" id="IPR016181">
    <property type="entry name" value="Acyl_CoA_acyltransferase"/>
</dbReference>
<keyword evidence="5" id="KW-1185">Reference proteome</keyword>
<accession>A0ABQ6E2D6</accession>
<dbReference type="CDD" id="cd04301">
    <property type="entry name" value="NAT_SF"/>
    <property type="match status" value="1"/>
</dbReference>
<evidence type="ECO:0000259" key="3">
    <source>
        <dbReference type="PROSITE" id="PS51186"/>
    </source>
</evidence>
<keyword evidence="1" id="KW-0808">Transferase</keyword>
<evidence type="ECO:0000256" key="1">
    <source>
        <dbReference type="ARBA" id="ARBA00022679"/>
    </source>
</evidence>
<feature type="domain" description="N-acetyltransferase" evidence="3">
    <location>
        <begin position="4"/>
        <end position="153"/>
    </location>
</feature>
<dbReference type="EMBL" id="BSPQ01000013">
    <property type="protein sequence ID" value="GLS91370.1"/>
    <property type="molecule type" value="Genomic_DNA"/>
</dbReference>
<dbReference type="Gene3D" id="3.40.630.30">
    <property type="match status" value="1"/>
</dbReference>
<organism evidence="4 5">
    <name type="scientific">Psychromonas marina</name>
    <dbReference type="NCBI Taxonomy" id="88364"/>
    <lineage>
        <taxon>Bacteria</taxon>
        <taxon>Pseudomonadati</taxon>
        <taxon>Pseudomonadota</taxon>
        <taxon>Gammaproteobacteria</taxon>
        <taxon>Alteromonadales</taxon>
        <taxon>Psychromonadaceae</taxon>
        <taxon>Psychromonas</taxon>
    </lineage>
</organism>
<dbReference type="Proteomes" id="UP001157353">
    <property type="component" value="Unassembled WGS sequence"/>
</dbReference>
<dbReference type="Pfam" id="PF00583">
    <property type="entry name" value="Acetyltransf_1"/>
    <property type="match status" value="1"/>
</dbReference>
<dbReference type="PROSITE" id="PS51186">
    <property type="entry name" value="GNAT"/>
    <property type="match status" value="1"/>
</dbReference>
<evidence type="ECO:0000313" key="4">
    <source>
        <dbReference type="EMBL" id="GLS91370.1"/>
    </source>
</evidence>